<organism evidence="3 4">
    <name type="scientific">Chitinophaga rupis</name>
    <dbReference type="NCBI Taxonomy" id="573321"/>
    <lineage>
        <taxon>Bacteria</taxon>
        <taxon>Pseudomonadati</taxon>
        <taxon>Bacteroidota</taxon>
        <taxon>Chitinophagia</taxon>
        <taxon>Chitinophagales</taxon>
        <taxon>Chitinophagaceae</taxon>
        <taxon>Chitinophaga</taxon>
    </lineage>
</organism>
<dbReference type="PANTHER" id="PTHR46797:SF20">
    <property type="entry name" value="BLR4304 PROTEIN"/>
    <property type="match status" value="1"/>
</dbReference>
<protein>
    <submittedName>
        <fullName evidence="3">DNA-binding transcriptional regulator, XRE family</fullName>
    </submittedName>
</protein>
<dbReference type="GO" id="GO:0003677">
    <property type="term" value="F:DNA binding"/>
    <property type="evidence" value="ECO:0007669"/>
    <property type="project" value="UniProtKB-KW"/>
</dbReference>
<dbReference type="Pfam" id="PF01381">
    <property type="entry name" value="HTH_3"/>
    <property type="match status" value="1"/>
</dbReference>
<dbReference type="GO" id="GO:0003700">
    <property type="term" value="F:DNA-binding transcription factor activity"/>
    <property type="evidence" value="ECO:0007669"/>
    <property type="project" value="TreeGrafter"/>
</dbReference>
<sequence length="77" mass="8807">MLKEGDKKLLVKLGARLNELRTEKELSLRQLSYISNLDYSTIGKIEKGQVNITFTTLVELAKALEVELVEILNFRID</sequence>
<dbReference type="RefSeq" id="WP_089921389.1">
    <property type="nucleotide sequence ID" value="NZ_FOBB01000017.1"/>
</dbReference>
<dbReference type="OrthoDB" id="769934at2"/>
<keyword evidence="1 3" id="KW-0238">DNA-binding</keyword>
<evidence type="ECO:0000313" key="3">
    <source>
        <dbReference type="EMBL" id="SEN93219.1"/>
    </source>
</evidence>
<keyword evidence="4" id="KW-1185">Reference proteome</keyword>
<dbReference type="CDD" id="cd00093">
    <property type="entry name" value="HTH_XRE"/>
    <property type="match status" value="1"/>
</dbReference>
<dbReference type="PANTHER" id="PTHR46797">
    <property type="entry name" value="HTH-TYPE TRANSCRIPTIONAL REGULATOR"/>
    <property type="match status" value="1"/>
</dbReference>
<accession>A0A1H8KJT4</accession>
<dbReference type="GO" id="GO:0005829">
    <property type="term" value="C:cytosol"/>
    <property type="evidence" value="ECO:0007669"/>
    <property type="project" value="TreeGrafter"/>
</dbReference>
<dbReference type="STRING" id="573321.SAMN04488505_1179"/>
<reference evidence="3 4" key="1">
    <citation type="submission" date="2016-10" db="EMBL/GenBank/DDBJ databases">
        <authorList>
            <person name="de Groot N.N."/>
        </authorList>
    </citation>
    <scope>NUCLEOTIDE SEQUENCE [LARGE SCALE GENOMIC DNA]</scope>
    <source>
        <strain evidence="3 4">DSM 21039</strain>
    </source>
</reference>
<dbReference type="EMBL" id="FOBB01000017">
    <property type="protein sequence ID" value="SEN93219.1"/>
    <property type="molecule type" value="Genomic_DNA"/>
</dbReference>
<dbReference type="SMART" id="SM00530">
    <property type="entry name" value="HTH_XRE"/>
    <property type="match status" value="1"/>
</dbReference>
<feature type="domain" description="HTH cro/C1-type" evidence="2">
    <location>
        <begin position="17"/>
        <end position="71"/>
    </location>
</feature>
<dbReference type="AlphaFoldDB" id="A0A1H8KJT4"/>
<dbReference type="Proteomes" id="UP000198984">
    <property type="component" value="Unassembled WGS sequence"/>
</dbReference>
<dbReference type="InterPro" id="IPR001387">
    <property type="entry name" value="Cro/C1-type_HTH"/>
</dbReference>
<gene>
    <name evidence="3" type="ORF">SAMN04488505_1179</name>
</gene>
<dbReference type="PROSITE" id="PS50943">
    <property type="entry name" value="HTH_CROC1"/>
    <property type="match status" value="1"/>
</dbReference>
<dbReference type="InterPro" id="IPR010982">
    <property type="entry name" value="Lambda_DNA-bd_dom_sf"/>
</dbReference>
<dbReference type="InterPro" id="IPR050807">
    <property type="entry name" value="TransReg_Diox_bact_type"/>
</dbReference>
<name>A0A1H8KJT4_9BACT</name>
<evidence type="ECO:0000256" key="1">
    <source>
        <dbReference type="ARBA" id="ARBA00023125"/>
    </source>
</evidence>
<evidence type="ECO:0000313" key="4">
    <source>
        <dbReference type="Proteomes" id="UP000198984"/>
    </source>
</evidence>
<dbReference type="Gene3D" id="1.10.260.40">
    <property type="entry name" value="lambda repressor-like DNA-binding domains"/>
    <property type="match status" value="1"/>
</dbReference>
<evidence type="ECO:0000259" key="2">
    <source>
        <dbReference type="PROSITE" id="PS50943"/>
    </source>
</evidence>
<dbReference type="SUPFAM" id="SSF47413">
    <property type="entry name" value="lambda repressor-like DNA-binding domains"/>
    <property type="match status" value="1"/>
</dbReference>
<proteinExistence type="predicted"/>